<dbReference type="InterPro" id="IPR000557">
    <property type="entry name" value="Calponin_repeat"/>
</dbReference>
<evidence type="ECO:0000259" key="3">
    <source>
        <dbReference type="PROSITE" id="PS50021"/>
    </source>
</evidence>
<name>A0AAV2QER8_MEGNR</name>
<dbReference type="InterPro" id="IPR050606">
    <property type="entry name" value="Calponin-like"/>
</dbReference>
<accession>A0AAV2QER8</accession>
<dbReference type="Proteomes" id="UP001497623">
    <property type="component" value="Unassembled WGS sequence"/>
</dbReference>
<dbReference type="SUPFAM" id="SSF47576">
    <property type="entry name" value="Calponin-homology domain, CH-domain"/>
    <property type="match status" value="1"/>
</dbReference>
<dbReference type="InterPro" id="IPR003096">
    <property type="entry name" value="SM22_calponin"/>
</dbReference>
<evidence type="ECO:0000313" key="5">
    <source>
        <dbReference type="Proteomes" id="UP001497623"/>
    </source>
</evidence>
<evidence type="ECO:0000256" key="2">
    <source>
        <dbReference type="RuleBase" id="RU361224"/>
    </source>
</evidence>
<dbReference type="PROSITE" id="PS51122">
    <property type="entry name" value="CALPONIN_2"/>
    <property type="match status" value="2"/>
</dbReference>
<dbReference type="GO" id="GO:0051015">
    <property type="term" value="F:actin filament binding"/>
    <property type="evidence" value="ECO:0007669"/>
    <property type="project" value="TreeGrafter"/>
</dbReference>
<feature type="non-terminal residue" evidence="4">
    <location>
        <position position="268"/>
    </location>
</feature>
<dbReference type="GO" id="GO:0007015">
    <property type="term" value="P:actin filament organization"/>
    <property type="evidence" value="ECO:0007669"/>
    <property type="project" value="TreeGrafter"/>
</dbReference>
<sequence length="268" mass="29226">MAYHGPSYGLSRECQMKSQAKFDVIRAKQACDWVEAITGQNLDFGDSKEGMSDQLDFGNALKDGQAICHLLNQLAPGSIKKVNTMKAPFKQRENIELFLKSCEKYGLKSQDLFQVNDLFENKNLYMVVDCLYALGGLAQKKNYDGPAIGVKVAVENKRNFSQDKLLESQKIIGLQYGSNKGASQSGMTAYGSGRQIIPGEAQKILNPESHKIIGLQSGSNKGASQAGMTPYGAPRQIIPEDLVAADRHLKKDMNGEDISGEISAAQSL</sequence>
<dbReference type="InterPro" id="IPR001715">
    <property type="entry name" value="CH_dom"/>
</dbReference>
<dbReference type="PRINTS" id="PR00888">
    <property type="entry name" value="SM22CALPONIN"/>
</dbReference>
<protein>
    <recommendedName>
        <fullName evidence="2">Transgelin</fullName>
    </recommendedName>
</protein>
<dbReference type="InterPro" id="IPR036872">
    <property type="entry name" value="CH_dom_sf"/>
</dbReference>
<dbReference type="Gene3D" id="1.10.418.10">
    <property type="entry name" value="Calponin-like domain"/>
    <property type="match status" value="1"/>
</dbReference>
<dbReference type="PANTHER" id="PTHR47385:SF5">
    <property type="entry name" value="TRANSGELIN"/>
    <property type="match status" value="1"/>
</dbReference>
<dbReference type="Pfam" id="PF00402">
    <property type="entry name" value="Calponin"/>
    <property type="match status" value="2"/>
</dbReference>
<gene>
    <name evidence="4" type="ORF">MNOR_LOCUS10399</name>
</gene>
<dbReference type="EMBL" id="CAXKWB010005233">
    <property type="protein sequence ID" value="CAL4077418.1"/>
    <property type="molecule type" value="Genomic_DNA"/>
</dbReference>
<comment type="similarity">
    <text evidence="1 2">Belongs to the calponin family.</text>
</comment>
<dbReference type="AlphaFoldDB" id="A0AAV2QER8"/>
<dbReference type="PROSITE" id="PS01052">
    <property type="entry name" value="CALPONIN_1"/>
    <property type="match status" value="2"/>
</dbReference>
<reference evidence="4 5" key="1">
    <citation type="submission" date="2024-05" db="EMBL/GenBank/DDBJ databases">
        <authorList>
            <person name="Wallberg A."/>
        </authorList>
    </citation>
    <scope>NUCLEOTIDE SEQUENCE [LARGE SCALE GENOMIC DNA]</scope>
</reference>
<dbReference type="SMART" id="SM00033">
    <property type="entry name" value="CH"/>
    <property type="match status" value="1"/>
</dbReference>
<dbReference type="PANTHER" id="PTHR47385">
    <property type="entry name" value="CALPONIN"/>
    <property type="match status" value="1"/>
</dbReference>
<feature type="domain" description="Calponin-homology (CH)" evidence="3">
    <location>
        <begin position="24"/>
        <end position="139"/>
    </location>
</feature>
<evidence type="ECO:0000313" key="4">
    <source>
        <dbReference type="EMBL" id="CAL4077418.1"/>
    </source>
</evidence>
<dbReference type="GO" id="GO:0015629">
    <property type="term" value="C:actin cytoskeleton"/>
    <property type="evidence" value="ECO:0007669"/>
    <property type="project" value="TreeGrafter"/>
</dbReference>
<keyword evidence="5" id="KW-1185">Reference proteome</keyword>
<evidence type="ECO:0000256" key="1">
    <source>
        <dbReference type="ARBA" id="ARBA00009631"/>
    </source>
</evidence>
<organism evidence="4 5">
    <name type="scientific">Meganyctiphanes norvegica</name>
    <name type="common">Northern krill</name>
    <name type="synonym">Thysanopoda norvegica</name>
    <dbReference type="NCBI Taxonomy" id="48144"/>
    <lineage>
        <taxon>Eukaryota</taxon>
        <taxon>Metazoa</taxon>
        <taxon>Ecdysozoa</taxon>
        <taxon>Arthropoda</taxon>
        <taxon>Crustacea</taxon>
        <taxon>Multicrustacea</taxon>
        <taxon>Malacostraca</taxon>
        <taxon>Eumalacostraca</taxon>
        <taxon>Eucarida</taxon>
        <taxon>Euphausiacea</taxon>
        <taxon>Euphausiidae</taxon>
        <taxon>Meganyctiphanes</taxon>
    </lineage>
</organism>
<proteinExistence type="inferred from homology"/>
<dbReference type="Pfam" id="PF00307">
    <property type="entry name" value="CH"/>
    <property type="match status" value="1"/>
</dbReference>
<comment type="caution">
    <text evidence="4">The sequence shown here is derived from an EMBL/GenBank/DDBJ whole genome shotgun (WGS) entry which is preliminary data.</text>
</comment>
<dbReference type="PROSITE" id="PS50021">
    <property type="entry name" value="CH"/>
    <property type="match status" value="1"/>
</dbReference>